<name>B0C3K8_ACAM1</name>
<evidence type="ECO:0000256" key="1">
    <source>
        <dbReference type="SAM" id="MobiDB-lite"/>
    </source>
</evidence>
<evidence type="ECO:0000313" key="2">
    <source>
        <dbReference type="EMBL" id="ABW29842.1"/>
    </source>
</evidence>
<feature type="region of interest" description="Disordered" evidence="1">
    <location>
        <begin position="48"/>
        <end position="67"/>
    </location>
</feature>
<reference evidence="2 3" key="1">
    <citation type="journal article" date="2008" name="Proc. Natl. Acad. Sci. U.S.A.">
        <title>Niche adaptation and genome expansion in the chlorophyll d-producing cyanobacterium Acaryochloris marina.</title>
        <authorList>
            <person name="Swingley W.D."/>
            <person name="Chen M."/>
            <person name="Cheung P.C."/>
            <person name="Conrad A.L."/>
            <person name="Dejesa L.C."/>
            <person name="Hao J."/>
            <person name="Honchak B.M."/>
            <person name="Karbach L.E."/>
            <person name="Kurdoglu A."/>
            <person name="Lahiri S."/>
            <person name="Mastrian S.D."/>
            <person name="Miyashita H."/>
            <person name="Page L."/>
            <person name="Ramakrishna P."/>
            <person name="Satoh S."/>
            <person name="Sattley W.M."/>
            <person name="Shimada Y."/>
            <person name="Taylor H.L."/>
            <person name="Tomo T."/>
            <person name="Tsuchiya T."/>
            <person name="Wang Z.T."/>
            <person name="Raymond J."/>
            <person name="Mimuro M."/>
            <person name="Blankenship R.E."/>
            <person name="Touchman J.W."/>
        </authorList>
    </citation>
    <scope>NUCLEOTIDE SEQUENCE [LARGE SCALE GENOMIC DNA]</scope>
    <source>
        <strain evidence="3">MBIC 11017</strain>
    </source>
</reference>
<dbReference type="EMBL" id="CP000828">
    <property type="protein sequence ID" value="ABW29842.1"/>
    <property type="molecule type" value="Genomic_DNA"/>
</dbReference>
<dbReference type="HOGENOM" id="CLU_2802494_0_0_3"/>
<dbReference type="KEGG" id="amr:AM1_4871"/>
<sequence length="67" mass="7458">MKNSFIIPIARCIRLAIAPPSSSQKSKQMYYNFSVYIPLTLASPQLPQASPQLPQASPQLPQSFTHQ</sequence>
<proteinExistence type="predicted"/>
<dbReference type="STRING" id="329726.AM1_4871"/>
<protein>
    <submittedName>
        <fullName evidence="2">Uncharacterized protein</fullName>
    </submittedName>
</protein>
<dbReference type="AlphaFoldDB" id="B0C3K8"/>
<organism evidence="2 3">
    <name type="scientific">Acaryochloris marina (strain MBIC 11017)</name>
    <dbReference type="NCBI Taxonomy" id="329726"/>
    <lineage>
        <taxon>Bacteria</taxon>
        <taxon>Bacillati</taxon>
        <taxon>Cyanobacteriota</taxon>
        <taxon>Cyanophyceae</taxon>
        <taxon>Acaryochloridales</taxon>
        <taxon>Acaryochloridaceae</taxon>
        <taxon>Acaryochloris</taxon>
    </lineage>
</organism>
<dbReference type="Proteomes" id="UP000000268">
    <property type="component" value="Chromosome"/>
</dbReference>
<evidence type="ECO:0000313" key="3">
    <source>
        <dbReference type="Proteomes" id="UP000000268"/>
    </source>
</evidence>
<accession>B0C3K8</accession>
<gene>
    <name evidence="2" type="ordered locus">AM1_4871</name>
</gene>
<keyword evidence="3" id="KW-1185">Reference proteome</keyword>